<feature type="transmembrane region" description="Helical" evidence="5">
    <location>
        <begin position="12"/>
        <end position="35"/>
    </location>
</feature>
<name>A0ABU2ZTZ5_9ALTE</name>
<dbReference type="InterPro" id="IPR023352">
    <property type="entry name" value="MAPEG-like_dom_sf"/>
</dbReference>
<keyword evidence="3 5" id="KW-1133">Transmembrane helix</keyword>
<organism evidence="6 7">
    <name type="scientific">Glaciecola petra</name>
    <dbReference type="NCBI Taxonomy" id="3075602"/>
    <lineage>
        <taxon>Bacteria</taxon>
        <taxon>Pseudomonadati</taxon>
        <taxon>Pseudomonadota</taxon>
        <taxon>Gammaproteobacteria</taxon>
        <taxon>Alteromonadales</taxon>
        <taxon>Alteromonadaceae</taxon>
        <taxon>Glaciecola</taxon>
    </lineage>
</organism>
<keyword evidence="4 5" id="KW-0472">Membrane</keyword>
<dbReference type="Pfam" id="PF01124">
    <property type="entry name" value="MAPEG"/>
    <property type="match status" value="1"/>
</dbReference>
<proteinExistence type="predicted"/>
<keyword evidence="2 5" id="KW-0812">Transmembrane</keyword>
<protein>
    <submittedName>
        <fullName evidence="6">MAPEG family protein</fullName>
    </submittedName>
</protein>
<sequence>MDMNFTTLLTVTPMYIAILGLILVPMTMYVGMYRIKNKVDIGDNADKYLIRRIRSHANFIETVPLAVILLLTAELMGASAILLHCLGITLVLARILHFIGLSGIGPFFGRPIGMFGTLGVYLVTSIWILVALI</sequence>
<feature type="transmembrane region" description="Helical" evidence="5">
    <location>
        <begin position="81"/>
        <end position="100"/>
    </location>
</feature>
<comment type="subcellular location">
    <subcellularLocation>
        <location evidence="1">Membrane</location>
    </subcellularLocation>
</comment>
<evidence type="ECO:0000256" key="3">
    <source>
        <dbReference type="ARBA" id="ARBA00022989"/>
    </source>
</evidence>
<keyword evidence="7" id="KW-1185">Reference proteome</keyword>
<dbReference type="RefSeq" id="WP_311369320.1">
    <property type="nucleotide sequence ID" value="NZ_JAVRHX010000004.1"/>
</dbReference>
<dbReference type="InterPro" id="IPR001129">
    <property type="entry name" value="Membr-assoc_MAPEG"/>
</dbReference>
<feature type="transmembrane region" description="Helical" evidence="5">
    <location>
        <begin position="112"/>
        <end position="132"/>
    </location>
</feature>
<dbReference type="Gene3D" id="1.20.120.550">
    <property type="entry name" value="Membrane associated eicosanoid/glutathione metabolism-like domain"/>
    <property type="match status" value="1"/>
</dbReference>
<evidence type="ECO:0000256" key="1">
    <source>
        <dbReference type="ARBA" id="ARBA00004370"/>
    </source>
</evidence>
<dbReference type="Proteomes" id="UP001253545">
    <property type="component" value="Unassembled WGS sequence"/>
</dbReference>
<dbReference type="EMBL" id="JAVRHX010000004">
    <property type="protein sequence ID" value="MDT0595794.1"/>
    <property type="molecule type" value="Genomic_DNA"/>
</dbReference>
<accession>A0ABU2ZTZ5</accession>
<dbReference type="PANTHER" id="PTHR35814">
    <property type="match status" value="1"/>
</dbReference>
<evidence type="ECO:0000256" key="5">
    <source>
        <dbReference type="SAM" id="Phobius"/>
    </source>
</evidence>
<comment type="caution">
    <text evidence="6">The sequence shown here is derived from an EMBL/GenBank/DDBJ whole genome shotgun (WGS) entry which is preliminary data.</text>
</comment>
<dbReference type="PANTHER" id="PTHR35814:SF1">
    <property type="entry name" value="GLUTATHIONE S-TRANSFERASE-RELATED"/>
    <property type="match status" value="1"/>
</dbReference>
<evidence type="ECO:0000313" key="7">
    <source>
        <dbReference type="Proteomes" id="UP001253545"/>
    </source>
</evidence>
<evidence type="ECO:0000313" key="6">
    <source>
        <dbReference type="EMBL" id="MDT0595794.1"/>
    </source>
</evidence>
<dbReference type="SUPFAM" id="SSF161084">
    <property type="entry name" value="MAPEG domain-like"/>
    <property type="match status" value="1"/>
</dbReference>
<evidence type="ECO:0000256" key="2">
    <source>
        <dbReference type="ARBA" id="ARBA00022692"/>
    </source>
</evidence>
<gene>
    <name evidence="6" type="ORF">RM552_13120</name>
</gene>
<reference evidence="6 7" key="1">
    <citation type="submission" date="2023-09" db="EMBL/GenBank/DDBJ databases">
        <authorList>
            <person name="Rey-Velasco X."/>
        </authorList>
    </citation>
    <scope>NUCLEOTIDE SEQUENCE [LARGE SCALE GENOMIC DNA]</scope>
    <source>
        <strain evidence="6 7">P117</strain>
    </source>
</reference>
<evidence type="ECO:0000256" key="4">
    <source>
        <dbReference type="ARBA" id="ARBA00023136"/>
    </source>
</evidence>